<keyword evidence="2" id="KW-1185">Reference proteome</keyword>
<dbReference type="Proteomes" id="UP000321057">
    <property type="component" value="Unassembled WGS sequence"/>
</dbReference>
<accession>A0ABQ0XZX4</accession>
<gene>
    <name evidence="1" type="ORF">SGA02_05080</name>
</gene>
<dbReference type="GeneID" id="93845728"/>
<sequence>MKQALYTKTVVTLIHKRHKLYQGIKHKNEYKQLLNQWKLVFK</sequence>
<name>A0ABQ0XZX4_STAGA</name>
<dbReference type="RefSeq" id="WP_257211149.1">
    <property type="nucleotide sequence ID" value="NZ_BKAX01000001.1"/>
</dbReference>
<dbReference type="EMBL" id="BKAX01000001">
    <property type="protein sequence ID" value="GEQ04680.1"/>
    <property type="molecule type" value="Genomic_DNA"/>
</dbReference>
<comment type="caution">
    <text evidence="1">The sequence shown here is derived from an EMBL/GenBank/DDBJ whole genome shotgun (WGS) entry which is preliminary data.</text>
</comment>
<proteinExistence type="predicted"/>
<evidence type="ECO:0000313" key="2">
    <source>
        <dbReference type="Proteomes" id="UP000321057"/>
    </source>
</evidence>
<evidence type="ECO:0000313" key="1">
    <source>
        <dbReference type="EMBL" id="GEQ04680.1"/>
    </source>
</evidence>
<protein>
    <submittedName>
        <fullName evidence="1">Uncharacterized protein</fullName>
    </submittedName>
</protein>
<reference evidence="1 2" key="1">
    <citation type="submission" date="2019-07" db="EMBL/GenBank/DDBJ databases">
        <title>Whole genome shotgun sequence of Staphylococcus gallinarum NBRC 109767.</title>
        <authorList>
            <person name="Hosoyama A."/>
            <person name="Uohara A."/>
            <person name="Ohji S."/>
            <person name="Ichikawa N."/>
        </authorList>
    </citation>
    <scope>NUCLEOTIDE SEQUENCE [LARGE SCALE GENOMIC DNA]</scope>
    <source>
        <strain evidence="1 2">NBRC 109767</strain>
    </source>
</reference>
<organism evidence="1 2">
    <name type="scientific">Staphylococcus gallinarum</name>
    <dbReference type="NCBI Taxonomy" id="1293"/>
    <lineage>
        <taxon>Bacteria</taxon>
        <taxon>Bacillati</taxon>
        <taxon>Bacillota</taxon>
        <taxon>Bacilli</taxon>
        <taxon>Bacillales</taxon>
        <taxon>Staphylococcaceae</taxon>
        <taxon>Staphylococcus</taxon>
    </lineage>
</organism>